<dbReference type="PRINTS" id="PR00469">
    <property type="entry name" value="PNDRDTASEII"/>
</dbReference>
<dbReference type="InterPro" id="IPR036188">
    <property type="entry name" value="FAD/NAD-bd_sf"/>
</dbReference>
<name>A0A941EAT2_9ACTN</name>
<proteinExistence type="predicted"/>
<sequence length="554" mass="59061">MTTRPFAITLDPGSSGPNETGAWRVEQPVYRQALPPCQASCPAGEAVRDWLYAAEDGSYEAAWRRLMRDNPLPAVMGRICYHPCESACNRGQLDEAVGINSVERFLGDEAIRQGWSAGPAAAPTGRRVLIVGSGPAGLSAAYQLALLGHEVTVREAEGKVGGMLRYGIPRYRLPREVLDAEIARIAGLGVTFETDRSVRDLDSALDEEGFDAVFLAVGAPVGKHAEIPAGDGARVLDALGVLAGVEDGEPIALGRVAVYGGGNTAMDVARTVRRLGSSDPVIIYRRTRDRMPAHEEELEDALAEGIRVRWLSTITRAEAGVVTVERMELDESGFPQPTGEHETLRADAVILALGQDSRLDWLAPAADVRVERGTVAVDPDTLATGRPGVYAGGDAIGGERTATHAIGHGARAARAIDRYLRGLTPPTHAADERPVPLDSLNSWYYSDAPATVRPRLEAARRADTFAEVVHGLSEADALFEARRCLSCGNCFGCDNCYGVCPDNAISKLGFDAEGRPLYEIDLDHCKGCGLCAAECPAGAIAMVPEPTEAEEARS</sequence>
<dbReference type="InterPro" id="IPR028261">
    <property type="entry name" value="DPD_II"/>
</dbReference>
<dbReference type="InterPro" id="IPR017896">
    <property type="entry name" value="4Fe4S_Fe-S-bd"/>
</dbReference>
<keyword evidence="1" id="KW-0479">Metal-binding</keyword>
<evidence type="ECO:0000256" key="1">
    <source>
        <dbReference type="ARBA" id="ARBA00022723"/>
    </source>
</evidence>
<evidence type="ECO:0000256" key="3">
    <source>
        <dbReference type="ARBA" id="ARBA00023014"/>
    </source>
</evidence>
<dbReference type="RefSeq" id="WP_212516793.1">
    <property type="nucleotide sequence ID" value="NZ_JAGSOH010000007.1"/>
</dbReference>
<reference evidence="5" key="1">
    <citation type="submission" date="2021-04" db="EMBL/GenBank/DDBJ databases">
        <title>Genome based classification of Actinospica acidithermotolerans sp. nov., an actinobacterium isolated from an Indonesian hot spring.</title>
        <authorList>
            <person name="Kusuma A.B."/>
            <person name="Putra K.E."/>
            <person name="Nafisah S."/>
            <person name="Loh J."/>
            <person name="Nouioui I."/>
            <person name="Goodfellow M."/>
        </authorList>
    </citation>
    <scope>NUCLEOTIDE SEQUENCE</scope>
    <source>
        <strain evidence="5">MGRD01-02</strain>
    </source>
</reference>
<evidence type="ECO:0000313" key="5">
    <source>
        <dbReference type="EMBL" id="MBR7825639.1"/>
    </source>
</evidence>
<dbReference type="GO" id="GO:0016491">
    <property type="term" value="F:oxidoreductase activity"/>
    <property type="evidence" value="ECO:0007669"/>
    <property type="project" value="InterPro"/>
</dbReference>
<dbReference type="Pfam" id="PF14691">
    <property type="entry name" value="Fer4_20"/>
    <property type="match status" value="1"/>
</dbReference>
<dbReference type="GO" id="GO:0051536">
    <property type="term" value="F:iron-sulfur cluster binding"/>
    <property type="evidence" value="ECO:0007669"/>
    <property type="project" value="UniProtKB-KW"/>
</dbReference>
<comment type="caution">
    <text evidence="5">The sequence shown here is derived from an EMBL/GenBank/DDBJ whole genome shotgun (WGS) entry which is preliminary data.</text>
</comment>
<dbReference type="PANTHER" id="PTHR42783:SF3">
    <property type="entry name" value="GLUTAMATE SYNTHASE [NADPH] SMALL CHAIN-RELATED"/>
    <property type="match status" value="1"/>
</dbReference>
<dbReference type="SUPFAM" id="SSF51971">
    <property type="entry name" value="Nucleotide-binding domain"/>
    <property type="match status" value="1"/>
</dbReference>
<dbReference type="Gene3D" id="3.50.50.60">
    <property type="entry name" value="FAD/NAD(P)-binding domain"/>
    <property type="match status" value="2"/>
</dbReference>
<dbReference type="InterPro" id="IPR009051">
    <property type="entry name" value="Helical_ferredxn"/>
</dbReference>
<accession>A0A941EAT2</accession>
<dbReference type="GO" id="GO:0046872">
    <property type="term" value="F:metal ion binding"/>
    <property type="evidence" value="ECO:0007669"/>
    <property type="project" value="UniProtKB-KW"/>
</dbReference>
<organism evidence="5 6">
    <name type="scientific">Actinospica acidithermotolerans</name>
    <dbReference type="NCBI Taxonomy" id="2828514"/>
    <lineage>
        <taxon>Bacteria</taxon>
        <taxon>Bacillati</taxon>
        <taxon>Actinomycetota</taxon>
        <taxon>Actinomycetes</taxon>
        <taxon>Catenulisporales</taxon>
        <taxon>Actinospicaceae</taxon>
        <taxon>Actinospica</taxon>
    </lineage>
</organism>
<feature type="domain" description="4Fe-4S ferredoxin-type" evidence="4">
    <location>
        <begin position="481"/>
        <end position="510"/>
    </location>
</feature>
<dbReference type="Proteomes" id="UP000676325">
    <property type="component" value="Unassembled WGS sequence"/>
</dbReference>
<dbReference type="SUPFAM" id="SSF46548">
    <property type="entry name" value="alpha-helical ferredoxin"/>
    <property type="match status" value="1"/>
</dbReference>
<keyword evidence="6" id="KW-1185">Reference proteome</keyword>
<dbReference type="Pfam" id="PF12838">
    <property type="entry name" value="Fer4_7"/>
    <property type="match status" value="1"/>
</dbReference>
<evidence type="ECO:0000313" key="6">
    <source>
        <dbReference type="Proteomes" id="UP000676325"/>
    </source>
</evidence>
<dbReference type="InterPro" id="IPR023753">
    <property type="entry name" value="FAD/NAD-binding_dom"/>
</dbReference>
<keyword evidence="2" id="KW-0408">Iron</keyword>
<dbReference type="Pfam" id="PF07992">
    <property type="entry name" value="Pyr_redox_2"/>
    <property type="match status" value="1"/>
</dbReference>
<evidence type="ECO:0000259" key="4">
    <source>
        <dbReference type="PROSITE" id="PS51379"/>
    </source>
</evidence>
<protein>
    <submittedName>
        <fullName evidence="5">NAD(P)-binding protein</fullName>
    </submittedName>
</protein>
<dbReference type="InterPro" id="IPR017900">
    <property type="entry name" value="4Fe4S_Fe_S_CS"/>
</dbReference>
<evidence type="ECO:0000256" key="2">
    <source>
        <dbReference type="ARBA" id="ARBA00023004"/>
    </source>
</evidence>
<dbReference type="PROSITE" id="PS00198">
    <property type="entry name" value="4FE4S_FER_1"/>
    <property type="match status" value="1"/>
</dbReference>
<dbReference type="NCBIfam" id="NF009410">
    <property type="entry name" value="PRK12771.1"/>
    <property type="match status" value="1"/>
</dbReference>
<dbReference type="AlphaFoldDB" id="A0A941EAT2"/>
<dbReference type="Gene3D" id="1.10.1060.10">
    <property type="entry name" value="Alpha-helical ferredoxin"/>
    <property type="match status" value="1"/>
</dbReference>
<feature type="domain" description="4Fe-4S ferredoxin-type" evidence="4">
    <location>
        <begin position="516"/>
        <end position="545"/>
    </location>
</feature>
<dbReference type="PROSITE" id="PS51379">
    <property type="entry name" value="4FE4S_FER_2"/>
    <property type="match status" value="2"/>
</dbReference>
<dbReference type="SUPFAM" id="SSF54862">
    <property type="entry name" value="4Fe-4S ferredoxins"/>
    <property type="match status" value="1"/>
</dbReference>
<keyword evidence="3" id="KW-0411">Iron-sulfur</keyword>
<gene>
    <name evidence="5" type="ORF">KDK95_04920</name>
</gene>
<dbReference type="PANTHER" id="PTHR42783">
    <property type="entry name" value="GLUTAMATE SYNTHASE [NADPH] SMALL CHAIN"/>
    <property type="match status" value="1"/>
</dbReference>
<dbReference type="Gene3D" id="3.30.70.20">
    <property type="match status" value="1"/>
</dbReference>
<dbReference type="EMBL" id="JAGSOH010000007">
    <property type="protein sequence ID" value="MBR7825639.1"/>
    <property type="molecule type" value="Genomic_DNA"/>
</dbReference>
<dbReference type="PRINTS" id="PR00368">
    <property type="entry name" value="FADPNR"/>
</dbReference>